<proteinExistence type="predicted"/>
<name>A0A843ULF3_COLES</name>
<feature type="region of interest" description="Disordered" evidence="1">
    <location>
        <begin position="60"/>
        <end position="92"/>
    </location>
</feature>
<dbReference type="AlphaFoldDB" id="A0A843ULF3"/>
<gene>
    <name evidence="2" type="ORF">Taro_019589</name>
</gene>
<comment type="caution">
    <text evidence="2">The sequence shown here is derived from an EMBL/GenBank/DDBJ whole genome shotgun (WGS) entry which is preliminary data.</text>
</comment>
<keyword evidence="3" id="KW-1185">Reference proteome</keyword>
<protein>
    <submittedName>
        <fullName evidence="2">Uncharacterized protein</fullName>
    </submittedName>
</protein>
<dbReference type="Proteomes" id="UP000652761">
    <property type="component" value="Unassembled WGS sequence"/>
</dbReference>
<evidence type="ECO:0000313" key="3">
    <source>
        <dbReference type="Proteomes" id="UP000652761"/>
    </source>
</evidence>
<reference evidence="2" key="1">
    <citation type="submission" date="2017-07" db="EMBL/GenBank/DDBJ databases">
        <title>Taro Niue Genome Assembly and Annotation.</title>
        <authorList>
            <person name="Atibalentja N."/>
            <person name="Keating K."/>
            <person name="Fields C.J."/>
        </authorList>
    </citation>
    <scope>NUCLEOTIDE SEQUENCE</scope>
    <source>
        <strain evidence="2">Niue_2</strain>
        <tissue evidence="2">Leaf</tissue>
    </source>
</reference>
<feature type="region of interest" description="Disordered" evidence="1">
    <location>
        <begin position="26"/>
        <end position="48"/>
    </location>
</feature>
<evidence type="ECO:0000256" key="1">
    <source>
        <dbReference type="SAM" id="MobiDB-lite"/>
    </source>
</evidence>
<dbReference type="EMBL" id="NMUH01000948">
    <property type="protein sequence ID" value="MQL87052.1"/>
    <property type="molecule type" value="Genomic_DNA"/>
</dbReference>
<accession>A0A843ULF3</accession>
<sequence length="92" mass="9967">MSVLELASQQADSGAEGKTVVTTATLSHLQSSRGWSGTPRTVRNSTRRRLASPVFHCLAPCGPGTTRRGQAWDRSETSQQRQGARRADETGR</sequence>
<evidence type="ECO:0000313" key="2">
    <source>
        <dbReference type="EMBL" id="MQL87052.1"/>
    </source>
</evidence>
<organism evidence="2 3">
    <name type="scientific">Colocasia esculenta</name>
    <name type="common">Wild taro</name>
    <name type="synonym">Arum esculentum</name>
    <dbReference type="NCBI Taxonomy" id="4460"/>
    <lineage>
        <taxon>Eukaryota</taxon>
        <taxon>Viridiplantae</taxon>
        <taxon>Streptophyta</taxon>
        <taxon>Embryophyta</taxon>
        <taxon>Tracheophyta</taxon>
        <taxon>Spermatophyta</taxon>
        <taxon>Magnoliopsida</taxon>
        <taxon>Liliopsida</taxon>
        <taxon>Araceae</taxon>
        <taxon>Aroideae</taxon>
        <taxon>Colocasieae</taxon>
        <taxon>Colocasia</taxon>
    </lineage>
</organism>
<feature type="compositionally biased region" description="Polar residues" evidence="1">
    <location>
        <begin position="26"/>
        <end position="44"/>
    </location>
</feature>